<dbReference type="EMBL" id="QFQP01000007">
    <property type="protein sequence ID" value="PZR14404.1"/>
    <property type="molecule type" value="Genomic_DNA"/>
</dbReference>
<evidence type="ECO:0000313" key="3">
    <source>
        <dbReference type="Proteomes" id="UP000249061"/>
    </source>
</evidence>
<keyword evidence="1" id="KW-0812">Transmembrane</keyword>
<feature type="transmembrane region" description="Helical" evidence="1">
    <location>
        <begin position="37"/>
        <end position="56"/>
    </location>
</feature>
<evidence type="ECO:0000313" key="2">
    <source>
        <dbReference type="EMBL" id="PZR14404.1"/>
    </source>
</evidence>
<name>A0A2W5VE95_9BACT</name>
<feature type="transmembrane region" description="Helical" evidence="1">
    <location>
        <begin position="62"/>
        <end position="83"/>
    </location>
</feature>
<evidence type="ECO:0000256" key="1">
    <source>
        <dbReference type="SAM" id="Phobius"/>
    </source>
</evidence>
<accession>A0A2W5VE95</accession>
<protein>
    <submittedName>
        <fullName evidence="2">Uncharacterized protein</fullName>
    </submittedName>
</protein>
<reference evidence="2 3" key="1">
    <citation type="submission" date="2017-08" db="EMBL/GenBank/DDBJ databases">
        <title>Infants hospitalized years apart are colonized by the same room-sourced microbial strains.</title>
        <authorList>
            <person name="Brooks B."/>
            <person name="Olm M.R."/>
            <person name="Firek B.A."/>
            <person name="Baker R."/>
            <person name="Thomas B.C."/>
            <person name="Morowitz M.J."/>
            <person name="Banfield J.F."/>
        </authorList>
    </citation>
    <scope>NUCLEOTIDE SEQUENCE [LARGE SCALE GENOMIC DNA]</scope>
    <source>
        <strain evidence="2">S2_003_000_R2_14</strain>
    </source>
</reference>
<keyword evidence="1" id="KW-0472">Membrane</keyword>
<proteinExistence type="predicted"/>
<organism evidence="2 3">
    <name type="scientific">Archangium gephyra</name>
    <dbReference type="NCBI Taxonomy" id="48"/>
    <lineage>
        <taxon>Bacteria</taxon>
        <taxon>Pseudomonadati</taxon>
        <taxon>Myxococcota</taxon>
        <taxon>Myxococcia</taxon>
        <taxon>Myxococcales</taxon>
        <taxon>Cystobacterineae</taxon>
        <taxon>Archangiaceae</taxon>
        <taxon>Archangium</taxon>
    </lineage>
</organism>
<sequence>MFVWPVEYIYGFNSALLLATLLAALGARRWAGTPTGLFTVSVWLSLLASAVLTFFLGRYRFVATPALLYLSGPALAFAFDWYAARRSAARSTT</sequence>
<keyword evidence="1" id="KW-1133">Transmembrane helix</keyword>
<gene>
    <name evidence="2" type="ORF">DI536_10105</name>
</gene>
<comment type="caution">
    <text evidence="2">The sequence shown here is derived from an EMBL/GenBank/DDBJ whole genome shotgun (WGS) entry which is preliminary data.</text>
</comment>
<feature type="transmembrane region" description="Helical" evidence="1">
    <location>
        <begin position="6"/>
        <end position="25"/>
    </location>
</feature>
<dbReference type="AlphaFoldDB" id="A0A2W5VE95"/>
<dbReference type="Proteomes" id="UP000249061">
    <property type="component" value="Unassembled WGS sequence"/>
</dbReference>